<feature type="chain" id="PRO_5008104633" evidence="2">
    <location>
        <begin position="21"/>
        <end position="320"/>
    </location>
</feature>
<protein>
    <submittedName>
        <fullName evidence="3">Uncharacterized protein</fullName>
    </submittedName>
</protein>
<evidence type="ECO:0000256" key="1">
    <source>
        <dbReference type="SAM" id="MobiDB-lite"/>
    </source>
</evidence>
<proteinExistence type="predicted"/>
<dbReference type="OMA" id="HRCTIQT"/>
<keyword evidence="2" id="KW-0732">Signal</keyword>
<dbReference type="AlphaFoldDB" id="A0A179IKI5"/>
<comment type="caution">
    <text evidence="3">The sequence shown here is derived from an EMBL/GenBank/DDBJ whole genome shotgun (WGS) entry which is preliminary data.</text>
</comment>
<reference evidence="3 4" key="1">
    <citation type="submission" date="2016-03" db="EMBL/GenBank/DDBJ databases">
        <title>Fine-scale spatial genetic structure of a fungal parasite of coffee scale insects.</title>
        <authorList>
            <person name="Jackson D."/>
            <person name="Zemenick K.A."/>
            <person name="Malloure B."/>
            <person name="Quandt C.A."/>
            <person name="James T.Y."/>
        </authorList>
    </citation>
    <scope>NUCLEOTIDE SEQUENCE [LARGE SCALE GENOMIC DNA]</scope>
    <source>
        <strain evidence="3 4">UM487</strain>
    </source>
</reference>
<accession>A0A179IKI5</accession>
<dbReference type="SUPFAM" id="SSF56973">
    <property type="entry name" value="Aerolisin/ETX pore-forming domain"/>
    <property type="match status" value="1"/>
</dbReference>
<organism evidence="3 4">
    <name type="scientific">Cordyceps confragosa</name>
    <name type="common">Lecanicillium lecanii</name>
    <dbReference type="NCBI Taxonomy" id="2714763"/>
    <lineage>
        <taxon>Eukaryota</taxon>
        <taxon>Fungi</taxon>
        <taxon>Dikarya</taxon>
        <taxon>Ascomycota</taxon>
        <taxon>Pezizomycotina</taxon>
        <taxon>Sordariomycetes</taxon>
        <taxon>Hypocreomycetidae</taxon>
        <taxon>Hypocreales</taxon>
        <taxon>Cordycipitaceae</taxon>
        <taxon>Akanthomyces</taxon>
    </lineage>
</organism>
<keyword evidence="4" id="KW-1185">Reference proteome</keyword>
<dbReference type="EMBL" id="LUKN01000314">
    <property type="protein sequence ID" value="OAR03138.1"/>
    <property type="molecule type" value="Genomic_DNA"/>
</dbReference>
<dbReference type="OrthoDB" id="4908749at2759"/>
<name>A0A179IKI5_CORDF</name>
<gene>
    <name evidence="3" type="ORF">LLEC1_05845</name>
</gene>
<sequence>MNVLALQLVSLMALAGPAWSFDTAKDIDKVDQVKSRVADLEKSLSLTINKENPPYQLTDIANEPVCAIKIASCRTVYFRDMNWLDALGKVSISAQASVDADIETRHDGGTSLPDKVITKTSTMLTSTTTKGWKVGLKLAPPGPVGGVVGGDVSGEYSEQYAEAKATTIERSVEKACPPNHRCTIQTLTYTATMPGSCLSYPLMDCGGAIDPCGTFGKTPVAGRYPTTDMMKGLFDPCSQFTDYANRECNRNLNETKPCEISLPILNASGQPYSHMVLTQEPLDSAPARRARGSIAARQQSNSTEAGAPPPDLVVEFLDPM</sequence>
<feature type="signal peptide" evidence="2">
    <location>
        <begin position="1"/>
        <end position="20"/>
    </location>
</feature>
<feature type="region of interest" description="Disordered" evidence="1">
    <location>
        <begin position="285"/>
        <end position="311"/>
    </location>
</feature>
<dbReference type="Proteomes" id="UP000243081">
    <property type="component" value="Unassembled WGS sequence"/>
</dbReference>
<evidence type="ECO:0000313" key="4">
    <source>
        <dbReference type="Proteomes" id="UP000243081"/>
    </source>
</evidence>
<evidence type="ECO:0000313" key="3">
    <source>
        <dbReference type="EMBL" id="OAR03138.1"/>
    </source>
</evidence>
<evidence type="ECO:0000256" key="2">
    <source>
        <dbReference type="SAM" id="SignalP"/>
    </source>
</evidence>